<proteinExistence type="predicted"/>
<feature type="non-terminal residue" evidence="2">
    <location>
        <position position="1"/>
    </location>
</feature>
<protein>
    <submittedName>
        <fullName evidence="2">Uncharacterized protein</fullName>
    </submittedName>
</protein>
<organism evidence="2 3">
    <name type="scientific">Thalassiosira oceanica</name>
    <name type="common">Marine diatom</name>
    <dbReference type="NCBI Taxonomy" id="159749"/>
    <lineage>
        <taxon>Eukaryota</taxon>
        <taxon>Sar</taxon>
        <taxon>Stramenopiles</taxon>
        <taxon>Ochrophyta</taxon>
        <taxon>Bacillariophyta</taxon>
        <taxon>Coscinodiscophyceae</taxon>
        <taxon>Thalassiosirophycidae</taxon>
        <taxon>Thalassiosirales</taxon>
        <taxon>Thalassiosiraceae</taxon>
        <taxon>Thalassiosira</taxon>
    </lineage>
</organism>
<dbReference type="EMBL" id="AGNL01016475">
    <property type="protein sequence ID" value="EJK65070.1"/>
    <property type="molecule type" value="Genomic_DNA"/>
</dbReference>
<keyword evidence="3" id="KW-1185">Reference proteome</keyword>
<name>K0SI68_THAOC</name>
<evidence type="ECO:0000313" key="2">
    <source>
        <dbReference type="EMBL" id="EJK65070.1"/>
    </source>
</evidence>
<dbReference type="AlphaFoldDB" id="K0SI68"/>
<evidence type="ECO:0000256" key="1">
    <source>
        <dbReference type="SAM" id="MobiDB-lite"/>
    </source>
</evidence>
<gene>
    <name evidence="2" type="ORF">THAOC_14127</name>
</gene>
<evidence type="ECO:0000313" key="3">
    <source>
        <dbReference type="Proteomes" id="UP000266841"/>
    </source>
</evidence>
<dbReference type="Proteomes" id="UP000266841">
    <property type="component" value="Unassembled WGS sequence"/>
</dbReference>
<comment type="caution">
    <text evidence="2">The sequence shown here is derived from an EMBL/GenBank/DDBJ whole genome shotgun (WGS) entry which is preliminary data.</text>
</comment>
<reference evidence="2 3" key="1">
    <citation type="journal article" date="2012" name="Genome Biol.">
        <title>Genome and low-iron response of an oceanic diatom adapted to chronic iron limitation.</title>
        <authorList>
            <person name="Lommer M."/>
            <person name="Specht M."/>
            <person name="Roy A.S."/>
            <person name="Kraemer L."/>
            <person name="Andreson R."/>
            <person name="Gutowska M.A."/>
            <person name="Wolf J."/>
            <person name="Bergner S.V."/>
            <person name="Schilhabel M.B."/>
            <person name="Klostermeier U.C."/>
            <person name="Beiko R.G."/>
            <person name="Rosenstiel P."/>
            <person name="Hippler M."/>
            <person name="Laroche J."/>
        </authorList>
    </citation>
    <scope>NUCLEOTIDE SEQUENCE [LARGE SCALE GENOMIC DNA]</scope>
    <source>
        <strain evidence="2 3">CCMP1005</strain>
    </source>
</reference>
<sequence length="78" mass="8606">SEEAVTVEQSDEEVFLQGKRGEGQVTKSLRVEAWRSGSDLHLRQTRARQSTEEPESHEEILRSLFPHEAAGGDAATSA</sequence>
<accession>K0SI68</accession>
<feature type="region of interest" description="Disordered" evidence="1">
    <location>
        <begin position="42"/>
        <end position="78"/>
    </location>
</feature>